<gene>
    <name evidence="2" type="ORF">C3K47_14555</name>
</gene>
<keyword evidence="3" id="KW-1185">Reference proteome</keyword>
<feature type="chain" id="PRO_5015589792" description="Lipocalin-like domain-containing protein" evidence="1">
    <location>
        <begin position="26"/>
        <end position="159"/>
    </location>
</feature>
<proteinExistence type="predicted"/>
<dbReference type="AlphaFoldDB" id="A0A2S4ZZ37"/>
<protein>
    <recommendedName>
        <fullName evidence="4">Lipocalin-like domain-containing protein</fullName>
    </recommendedName>
</protein>
<dbReference type="Proteomes" id="UP000236893">
    <property type="component" value="Unassembled WGS sequence"/>
</dbReference>
<reference evidence="2 3" key="1">
    <citation type="submission" date="2018-01" db="EMBL/GenBank/DDBJ databases">
        <authorList>
            <person name="Gaut B.S."/>
            <person name="Morton B.R."/>
            <person name="Clegg M.T."/>
            <person name="Duvall M.R."/>
        </authorList>
    </citation>
    <scope>NUCLEOTIDE SEQUENCE [LARGE SCALE GENOMIC DNA]</scope>
    <source>
        <strain evidence="2 3">HR-AV</strain>
    </source>
</reference>
<evidence type="ECO:0000313" key="2">
    <source>
        <dbReference type="EMBL" id="POY35614.1"/>
    </source>
</evidence>
<name>A0A2S4ZZ37_9SPHI</name>
<feature type="signal peptide" evidence="1">
    <location>
        <begin position="1"/>
        <end position="25"/>
    </location>
</feature>
<sequence>MVNVSLSSKSMRPLILLFFLLQAFAFNSCKKDDPTPPVPDTGKELQAKLLGKWSVENVDIKQYENDKLDEDASGSAEFEEEEFVITFYEDRLVFTSDGESDTYEISYDSINSFRYGLGTGLYEAEVEFEDGKLIWKEKASISSTQRIEVTITLHKSKST</sequence>
<accession>A0A2S4ZZ37</accession>
<keyword evidence="1" id="KW-0732">Signal</keyword>
<evidence type="ECO:0000313" key="3">
    <source>
        <dbReference type="Proteomes" id="UP000236893"/>
    </source>
</evidence>
<comment type="caution">
    <text evidence="2">The sequence shown here is derived from an EMBL/GenBank/DDBJ whole genome shotgun (WGS) entry which is preliminary data.</text>
</comment>
<organism evidence="2 3">
    <name type="scientific">Solitalea longa</name>
    <dbReference type="NCBI Taxonomy" id="2079460"/>
    <lineage>
        <taxon>Bacteria</taxon>
        <taxon>Pseudomonadati</taxon>
        <taxon>Bacteroidota</taxon>
        <taxon>Sphingobacteriia</taxon>
        <taxon>Sphingobacteriales</taxon>
        <taxon>Sphingobacteriaceae</taxon>
        <taxon>Solitalea</taxon>
    </lineage>
</organism>
<evidence type="ECO:0000256" key="1">
    <source>
        <dbReference type="SAM" id="SignalP"/>
    </source>
</evidence>
<dbReference type="EMBL" id="PQVF01000010">
    <property type="protein sequence ID" value="POY35614.1"/>
    <property type="molecule type" value="Genomic_DNA"/>
</dbReference>
<evidence type="ECO:0008006" key="4">
    <source>
        <dbReference type="Google" id="ProtNLM"/>
    </source>
</evidence>